<dbReference type="GO" id="GO:0003729">
    <property type="term" value="F:mRNA binding"/>
    <property type="evidence" value="ECO:0007669"/>
    <property type="project" value="TreeGrafter"/>
</dbReference>
<dbReference type="PANTHER" id="PTHR23003">
    <property type="entry name" value="RNA RECOGNITION MOTIF RRM DOMAIN CONTAINING PROTEIN"/>
    <property type="match status" value="1"/>
</dbReference>
<dbReference type="KEGG" id="gmw:113510724"/>
<name>A0A6J1WGT1_GALME</name>
<feature type="compositionally biased region" description="Basic residues" evidence="3">
    <location>
        <begin position="1"/>
        <end position="10"/>
    </location>
</feature>
<evidence type="ECO:0000256" key="2">
    <source>
        <dbReference type="PROSITE-ProRule" id="PRU00176"/>
    </source>
</evidence>
<evidence type="ECO:0000313" key="5">
    <source>
        <dbReference type="Proteomes" id="UP001652740"/>
    </source>
</evidence>
<feature type="compositionally biased region" description="Polar residues" evidence="3">
    <location>
        <begin position="441"/>
        <end position="452"/>
    </location>
</feature>
<dbReference type="PROSITE" id="PS50102">
    <property type="entry name" value="RRM"/>
    <property type="match status" value="2"/>
</dbReference>
<dbReference type="Gene3D" id="3.30.70.330">
    <property type="match status" value="3"/>
</dbReference>
<dbReference type="Proteomes" id="UP001652740">
    <property type="component" value="Unplaced"/>
</dbReference>
<evidence type="ECO:0000313" key="6">
    <source>
        <dbReference type="RefSeq" id="XP_026750036.2"/>
    </source>
</evidence>
<gene>
    <name evidence="6" type="primary">LOC113510724</name>
</gene>
<keyword evidence="1 2" id="KW-0694">RNA-binding</keyword>
<evidence type="ECO:0000256" key="1">
    <source>
        <dbReference type="ARBA" id="ARBA00022884"/>
    </source>
</evidence>
<dbReference type="GO" id="GO:1990904">
    <property type="term" value="C:ribonucleoprotein complex"/>
    <property type="evidence" value="ECO:0007669"/>
    <property type="project" value="TreeGrafter"/>
</dbReference>
<keyword evidence="5" id="KW-1185">Reference proteome</keyword>
<evidence type="ECO:0000259" key="4">
    <source>
        <dbReference type="PROSITE" id="PS50102"/>
    </source>
</evidence>
<feature type="domain" description="RRM" evidence="4">
    <location>
        <begin position="187"/>
        <end position="265"/>
    </location>
</feature>
<feature type="domain" description="RRM" evidence="4">
    <location>
        <begin position="515"/>
        <end position="584"/>
    </location>
</feature>
<dbReference type="InterPro" id="IPR000504">
    <property type="entry name" value="RRM_dom"/>
</dbReference>
<dbReference type="SMART" id="SM00360">
    <property type="entry name" value="RRM"/>
    <property type="match status" value="3"/>
</dbReference>
<feature type="region of interest" description="Disordered" evidence="3">
    <location>
        <begin position="441"/>
        <end position="468"/>
    </location>
</feature>
<feature type="region of interest" description="Disordered" evidence="3">
    <location>
        <begin position="1"/>
        <end position="21"/>
    </location>
</feature>
<feature type="compositionally biased region" description="Basic and acidic residues" evidence="3">
    <location>
        <begin position="488"/>
        <end position="508"/>
    </location>
</feature>
<dbReference type="SUPFAM" id="SSF54928">
    <property type="entry name" value="RNA-binding domain, RBD"/>
    <property type="match status" value="2"/>
</dbReference>
<dbReference type="InterPro" id="IPR050374">
    <property type="entry name" value="RRT5_SRSF_SR"/>
</dbReference>
<sequence>MQGNRSRSRSPIRSQSINDNAANNDNSKNCLYLFVGNLPTHWDHIKIKMFVSDTCRSSIISKSLKFVKVLKDLRNRSKGECILKFSSPNACIMAFKLLKGVDCEDKKLVVMLDSGELFEQLTSDTRKTTQYNDKPALNKNLPTNSHPSLNTNNAKPVDVTNVQGMHETYGLSLTFLQTLGIKLPLQKRVFVRNLPSNIEEDQLRHIFGYAGQVYAVMIVRQNRENEEKLFAKIEYDHPVEAVQAVSMFHGQEYMSKKLHVQMDNNPNANFQYLPRELKTVGPGLGPNGEPLRNVRSAVEFEPVKQLLLQELAKLQTMKLQEGNMSSMAVNQVIPQDNTMGIMNNMMNFQNPMGLLNVNAFNPLSQQSWYGLSNLMSNQGTQNLQVMQGLLQQSMGNDLSGLQIQNMPNTTQSLLGNMSQNQWNTTSQNLLTNMSQNIAQNRSDNMDSYSQKNQTRHRDRKISEDDDHYEKSYDKFDIERLSYANSKFNKDSDSYRRSATPKKSDDSDRNIMSSSGMLIFTDLPSSVTIKALSSKMSEVGEVKFAEMTGQNRAIVRFTNARDAERCVRLFDRSKVDGQIIHVKFL</sequence>
<feature type="region of interest" description="Disordered" evidence="3">
    <location>
        <begin position="488"/>
        <end position="510"/>
    </location>
</feature>
<accession>A0A6J1WGT1</accession>
<proteinExistence type="predicted"/>
<dbReference type="AlphaFoldDB" id="A0A6J1WGT1"/>
<evidence type="ECO:0000256" key="3">
    <source>
        <dbReference type="SAM" id="MobiDB-lite"/>
    </source>
</evidence>
<protein>
    <submittedName>
        <fullName evidence="6">Uncharacterized protein LOC113510724</fullName>
    </submittedName>
</protein>
<dbReference type="PANTHER" id="PTHR23003:SF3">
    <property type="entry name" value="FI21236P1-RELATED"/>
    <property type="match status" value="1"/>
</dbReference>
<dbReference type="InterPro" id="IPR012677">
    <property type="entry name" value="Nucleotide-bd_a/b_plait_sf"/>
</dbReference>
<dbReference type="RefSeq" id="XP_026750036.2">
    <property type="nucleotide sequence ID" value="XM_026894235.3"/>
</dbReference>
<dbReference type="GO" id="GO:0005737">
    <property type="term" value="C:cytoplasm"/>
    <property type="evidence" value="ECO:0007669"/>
    <property type="project" value="TreeGrafter"/>
</dbReference>
<dbReference type="GO" id="GO:0005634">
    <property type="term" value="C:nucleus"/>
    <property type="evidence" value="ECO:0007669"/>
    <property type="project" value="TreeGrafter"/>
</dbReference>
<reference evidence="6" key="1">
    <citation type="submission" date="2025-08" db="UniProtKB">
        <authorList>
            <consortium name="RefSeq"/>
        </authorList>
    </citation>
    <scope>IDENTIFICATION</scope>
    <source>
        <tissue evidence="6">Whole larvae</tissue>
    </source>
</reference>
<dbReference type="Pfam" id="PF00076">
    <property type="entry name" value="RRM_1"/>
    <property type="match status" value="1"/>
</dbReference>
<feature type="compositionally biased region" description="Low complexity" evidence="3">
    <location>
        <begin position="11"/>
        <end position="21"/>
    </location>
</feature>
<organism evidence="5 6">
    <name type="scientific">Galleria mellonella</name>
    <name type="common">Greater wax moth</name>
    <dbReference type="NCBI Taxonomy" id="7137"/>
    <lineage>
        <taxon>Eukaryota</taxon>
        <taxon>Metazoa</taxon>
        <taxon>Ecdysozoa</taxon>
        <taxon>Arthropoda</taxon>
        <taxon>Hexapoda</taxon>
        <taxon>Insecta</taxon>
        <taxon>Pterygota</taxon>
        <taxon>Neoptera</taxon>
        <taxon>Endopterygota</taxon>
        <taxon>Lepidoptera</taxon>
        <taxon>Glossata</taxon>
        <taxon>Ditrysia</taxon>
        <taxon>Pyraloidea</taxon>
        <taxon>Pyralidae</taxon>
        <taxon>Galleriinae</taxon>
        <taxon>Galleria</taxon>
    </lineage>
</organism>
<feature type="region of interest" description="Disordered" evidence="3">
    <location>
        <begin position="128"/>
        <end position="155"/>
    </location>
</feature>
<dbReference type="GeneID" id="113510724"/>
<dbReference type="InterPro" id="IPR035979">
    <property type="entry name" value="RBD_domain_sf"/>
</dbReference>
<dbReference type="CDD" id="cd00590">
    <property type="entry name" value="RRM_SF"/>
    <property type="match status" value="2"/>
</dbReference>
<feature type="compositionally biased region" description="Polar residues" evidence="3">
    <location>
        <begin position="140"/>
        <end position="154"/>
    </location>
</feature>
<dbReference type="InParanoid" id="A0A6J1WGT1"/>